<sequence length="281" mass="33090">MPILFYFCGIELVVLFTQPSLFLDLNFFGVRLLFLIIFLAFLFLKNKISSKIFYLVEGITIYALMTFLYKETAILNTLIFPKIDGFLSHLDQKIFGFQPSIEFSKHFNSLYFSELFYFGYFSYYLLPLATFLIIYLKIPQKIEEFSFILIASFLLYYFTFILIPAEGPQFYFPFPENTIEAKGIFGNMVKLIQKNGEVPTAAFPSSHVGISWIVIFWLYQNFRKSVKYFIPFVVLLMFSTVYIKAHYFVDVVAGFISAPIVFFLTFKFYKFLNHKLDVRFN</sequence>
<dbReference type="Pfam" id="PF14378">
    <property type="entry name" value="PAP2_3"/>
    <property type="match status" value="1"/>
</dbReference>
<dbReference type="PANTHER" id="PTHR31310:SF7">
    <property type="entry name" value="PA-PHOSPHATASE RELATED-FAMILY PROTEIN DDB_G0268928"/>
    <property type="match status" value="1"/>
</dbReference>
<evidence type="ECO:0000259" key="6">
    <source>
        <dbReference type="SMART" id="SM00014"/>
    </source>
</evidence>
<dbReference type="InterPro" id="IPR026841">
    <property type="entry name" value="Aur1/Ipt1"/>
</dbReference>
<feature type="transmembrane region" description="Helical" evidence="5">
    <location>
        <begin position="25"/>
        <end position="44"/>
    </location>
</feature>
<name>A0A1E5UBX8_9FLAO</name>
<keyword evidence="8" id="KW-1185">Reference proteome</keyword>
<feature type="transmembrane region" description="Helical" evidence="5">
    <location>
        <begin position="226"/>
        <end position="245"/>
    </location>
</feature>
<feature type="transmembrane region" description="Helical" evidence="5">
    <location>
        <begin position="147"/>
        <end position="165"/>
    </location>
</feature>
<comment type="caution">
    <text evidence="7">The sequence shown here is derived from an EMBL/GenBank/DDBJ whole genome shotgun (WGS) entry which is preliminary data.</text>
</comment>
<keyword evidence="3 5" id="KW-1133">Transmembrane helix</keyword>
<reference evidence="7 8" key="1">
    <citation type="submission" date="2016-09" db="EMBL/GenBank/DDBJ databases">
        <authorList>
            <person name="Capua I."/>
            <person name="De Benedictis P."/>
            <person name="Joannis T."/>
            <person name="Lombin L.H."/>
            <person name="Cattoli G."/>
        </authorList>
    </citation>
    <scope>NUCLEOTIDE SEQUENCE [LARGE SCALE GENOMIC DNA]</scope>
    <source>
        <strain evidence="7 8">NRS-1</strain>
    </source>
</reference>
<evidence type="ECO:0000313" key="8">
    <source>
        <dbReference type="Proteomes" id="UP000095601"/>
    </source>
</evidence>
<dbReference type="EMBL" id="MKGI01000077">
    <property type="protein sequence ID" value="OEL10443.1"/>
    <property type="molecule type" value="Genomic_DNA"/>
</dbReference>
<evidence type="ECO:0000256" key="5">
    <source>
        <dbReference type="SAM" id="Phobius"/>
    </source>
</evidence>
<dbReference type="AlphaFoldDB" id="A0A1E5UBX8"/>
<evidence type="ECO:0000256" key="4">
    <source>
        <dbReference type="ARBA" id="ARBA00023136"/>
    </source>
</evidence>
<evidence type="ECO:0000313" key="7">
    <source>
        <dbReference type="EMBL" id="OEL10443.1"/>
    </source>
</evidence>
<dbReference type="Gene3D" id="1.20.144.10">
    <property type="entry name" value="Phosphatidic acid phosphatase type 2/haloperoxidase"/>
    <property type="match status" value="1"/>
</dbReference>
<dbReference type="STRING" id="237258.SAMN04489756_10868"/>
<feature type="domain" description="Phosphatidic acid phosphatase type 2/haloperoxidase" evidence="6">
    <location>
        <begin position="147"/>
        <end position="266"/>
    </location>
</feature>
<dbReference type="InterPro" id="IPR036938">
    <property type="entry name" value="PAP2/HPO_sf"/>
</dbReference>
<keyword evidence="4 5" id="KW-0472">Membrane</keyword>
<dbReference type="InterPro" id="IPR052185">
    <property type="entry name" value="IPC_Synthase-Related"/>
</dbReference>
<dbReference type="GO" id="GO:0016020">
    <property type="term" value="C:membrane"/>
    <property type="evidence" value="ECO:0007669"/>
    <property type="project" value="UniProtKB-SubCell"/>
</dbReference>
<accession>A0A1E5UBX8</accession>
<dbReference type="PATRIC" id="fig|237258.4.peg.717"/>
<feature type="transmembrane region" description="Helical" evidence="5">
    <location>
        <begin position="251"/>
        <end position="269"/>
    </location>
</feature>
<feature type="transmembrane region" description="Helical" evidence="5">
    <location>
        <begin position="51"/>
        <end position="69"/>
    </location>
</feature>
<protein>
    <submittedName>
        <fullName evidence="7">PAP2 superfamily protein</fullName>
    </submittedName>
</protein>
<evidence type="ECO:0000256" key="3">
    <source>
        <dbReference type="ARBA" id="ARBA00022989"/>
    </source>
</evidence>
<dbReference type="SUPFAM" id="SSF48317">
    <property type="entry name" value="Acid phosphatase/Vanadium-dependent haloperoxidase"/>
    <property type="match status" value="1"/>
</dbReference>
<keyword evidence="2 5" id="KW-0812">Transmembrane</keyword>
<dbReference type="SMART" id="SM00014">
    <property type="entry name" value="acidPPc"/>
    <property type="match status" value="1"/>
</dbReference>
<evidence type="ECO:0000256" key="1">
    <source>
        <dbReference type="ARBA" id="ARBA00004141"/>
    </source>
</evidence>
<dbReference type="PANTHER" id="PTHR31310">
    <property type="match status" value="1"/>
</dbReference>
<proteinExistence type="predicted"/>
<organism evidence="7 8">
    <name type="scientific">Cloacibacterium normanense</name>
    <dbReference type="NCBI Taxonomy" id="237258"/>
    <lineage>
        <taxon>Bacteria</taxon>
        <taxon>Pseudomonadati</taxon>
        <taxon>Bacteroidota</taxon>
        <taxon>Flavobacteriia</taxon>
        <taxon>Flavobacteriales</taxon>
        <taxon>Weeksellaceae</taxon>
    </lineage>
</organism>
<feature type="transmembrane region" description="Helical" evidence="5">
    <location>
        <begin position="115"/>
        <end position="135"/>
    </location>
</feature>
<evidence type="ECO:0000256" key="2">
    <source>
        <dbReference type="ARBA" id="ARBA00022692"/>
    </source>
</evidence>
<feature type="transmembrane region" description="Helical" evidence="5">
    <location>
        <begin position="201"/>
        <end position="219"/>
    </location>
</feature>
<comment type="subcellular location">
    <subcellularLocation>
        <location evidence="1">Membrane</location>
        <topology evidence="1">Multi-pass membrane protein</topology>
    </subcellularLocation>
</comment>
<gene>
    <name evidence="7" type="ORF">BHF72_0535</name>
</gene>
<dbReference type="InterPro" id="IPR000326">
    <property type="entry name" value="PAP2/HPO"/>
</dbReference>
<dbReference type="Proteomes" id="UP000095601">
    <property type="component" value="Unassembled WGS sequence"/>
</dbReference>